<dbReference type="PROSITE" id="PS50222">
    <property type="entry name" value="EF_HAND_2"/>
    <property type="match status" value="3"/>
</dbReference>
<evidence type="ECO:0000256" key="12">
    <source>
        <dbReference type="ARBA" id="ARBA00047899"/>
    </source>
</evidence>
<dbReference type="GO" id="GO:0005509">
    <property type="term" value="F:calcium ion binding"/>
    <property type="evidence" value="ECO:0007669"/>
    <property type="project" value="InterPro"/>
</dbReference>
<dbReference type="SMART" id="SM00220">
    <property type="entry name" value="S_TKc"/>
    <property type="match status" value="1"/>
</dbReference>
<dbReference type="STRING" id="1169540.A0A0G4EVP7"/>
<dbReference type="FunFam" id="3.30.200.20:FF:000315">
    <property type="entry name" value="Calcium-dependent protein kinase 3"/>
    <property type="match status" value="1"/>
</dbReference>
<feature type="domain" description="EF-hand" evidence="16">
    <location>
        <begin position="870"/>
        <end position="905"/>
    </location>
</feature>
<comment type="cofactor">
    <cofactor evidence="1">
        <name>Mg(2+)</name>
        <dbReference type="ChEBI" id="CHEBI:18420"/>
    </cofactor>
</comment>
<comment type="similarity">
    <text evidence="11">Belongs to the protein kinase superfamily. Ser/Thr protein kinase family. CDPK subfamily.</text>
</comment>
<evidence type="ECO:0000313" key="18">
    <source>
        <dbReference type="Proteomes" id="UP000041254"/>
    </source>
</evidence>
<feature type="region of interest" description="Disordered" evidence="14">
    <location>
        <begin position="1"/>
        <end position="48"/>
    </location>
</feature>
<dbReference type="Gene3D" id="1.10.510.10">
    <property type="entry name" value="Transferase(Phosphotransferase) domain 1"/>
    <property type="match status" value="1"/>
</dbReference>
<evidence type="ECO:0000256" key="1">
    <source>
        <dbReference type="ARBA" id="ARBA00001946"/>
    </source>
</evidence>
<accession>A0A0G4EVP7</accession>
<feature type="compositionally biased region" description="Polar residues" evidence="14">
    <location>
        <begin position="212"/>
        <end position="222"/>
    </location>
</feature>
<evidence type="ECO:0000256" key="2">
    <source>
        <dbReference type="ARBA" id="ARBA00012513"/>
    </source>
</evidence>
<dbReference type="EC" id="2.7.11.1" evidence="2"/>
<dbReference type="SUPFAM" id="SSF56112">
    <property type="entry name" value="Protein kinase-like (PK-like)"/>
    <property type="match status" value="1"/>
</dbReference>
<dbReference type="PROSITE" id="PS00108">
    <property type="entry name" value="PROTEIN_KINASE_ST"/>
    <property type="match status" value="1"/>
</dbReference>
<keyword evidence="18" id="KW-1185">Reference proteome</keyword>
<dbReference type="Gene3D" id="3.30.200.20">
    <property type="entry name" value="Phosphorylase Kinase, domain 1"/>
    <property type="match status" value="1"/>
</dbReference>
<organism evidence="17 18">
    <name type="scientific">Vitrella brassicaformis (strain CCMP3155)</name>
    <dbReference type="NCBI Taxonomy" id="1169540"/>
    <lineage>
        <taxon>Eukaryota</taxon>
        <taxon>Sar</taxon>
        <taxon>Alveolata</taxon>
        <taxon>Colpodellida</taxon>
        <taxon>Vitrellaceae</taxon>
        <taxon>Vitrella</taxon>
    </lineage>
</organism>
<feature type="compositionally biased region" description="Low complexity" evidence="14">
    <location>
        <begin position="259"/>
        <end position="288"/>
    </location>
</feature>
<evidence type="ECO:0000256" key="11">
    <source>
        <dbReference type="ARBA" id="ARBA00024334"/>
    </source>
</evidence>
<dbReference type="EMBL" id="CDMY01000334">
    <property type="protein sequence ID" value="CEM02722.1"/>
    <property type="molecule type" value="Genomic_DNA"/>
</dbReference>
<evidence type="ECO:0000256" key="13">
    <source>
        <dbReference type="ARBA" id="ARBA00048679"/>
    </source>
</evidence>
<dbReference type="SUPFAM" id="SSF47473">
    <property type="entry name" value="EF-hand"/>
    <property type="match status" value="1"/>
</dbReference>
<evidence type="ECO:0000259" key="15">
    <source>
        <dbReference type="PROSITE" id="PS50011"/>
    </source>
</evidence>
<keyword evidence="8" id="KW-0418">Kinase</keyword>
<dbReference type="Pfam" id="PF00069">
    <property type="entry name" value="Pkinase"/>
    <property type="match status" value="1"/>
</dbReference>
<dbReference type="PROSITE" id="PS50011">
    <property type="entry name" value="PROTEIN_KINASE_DOM"/>
    <property type="match status" value="1"/>
</dbReference>
<evidence type="ECO:0000259" key="16">
    <source>
        <dbReference type="PROSITE" id="PS50222"/>
    </source>
</evidence>
<proteinExistence type="inferred from homology"/>
<dbReference type="InterPro" id="IPR000719">
    <property type="entry name" value="Prot_kinase_dom"/>
</dbReference>
<comment type="catalytic activity">
    <reaction evidence="12">
        <text>L-threonyl-[protein] + ATP = O-phospho-L-threonyl-[protein] + ADP + H(+)</text>
        <dbReference type="Rhea" id="RHEA:46608"/>
        <dbReference type="Rhea" id="RHEA-COMP:11060"/>
        <dbReference type="Rhea" id="RHEA-COMP:11605"/>
        <dbReference type="ChEBI" id="CHEBI:15378"/>
        <dbReference type="ChEBI" id="CHEBI:30013"/>
        <dbReference type="ChEBI" id="CHEBI:30616"/>
        <dbReference type="ChEBI" id="CHEBI:61977"/>
        <dbReference type="ChEBI" id="CHEBI:456216"/>
        <dbReference type="EC" id="2.7.11.1"/>
    </reaction>
</comment>
<sequence>MDEHSDNGRHASNGRISVLGEDERATTAAGGEYGCGSGGVKSPELPIPTEWGEESIQSLTPMEMAVGQDVVKDLMVASKDVAPDKERGATRPPIWRGWREAATGLFHWTTKSARRQNTDNTTPTTQSSYTKSSATTVSGHLASEASFSPAGNPLQSAAAPRPPPPSLAISVKLAAHDQTPRNTGDEAVDENAESHSRRPQDEGPFLLASNDDGGQNDNSGTLRNGDGAPAALSGSRIALARSGGTVAIFPSPQRPSAPAPAAAPEGSATRPSQQLGSSHQSLSSSQGSHNDRNGPMQLAHATSTTSGGGGGARVRTNGIAIPSHRGILNGRRGFRNRGRCLVKNRSSAPCYAPNPQVQSAVRKLLEMRDEELDAIADEHFTLHDLDQSSSLSLEETYAFLNELSRGWDIPPPDDHTTQLLYSKFADPGSLEMHRSDFVEFYRHLLCYIRDQHCPVRMRYRRSFFIDKGRGDVWKVYRREERMGQGQFGVVYKVVERVSGAVRCCKIVRKQRSISTPEHFRQEVDSLLALNHPSVVRLLECFEDYQNLYMVFEMLEGSHLLDILLRTFKEQQVVPEPRAARLMMSIMRAVAHCHARRIMHKDIKPENIMVTDESFDEAHTHLIDFGLSEMFAPGSDVWSSSSGGTPYYMAPEVFEKRFNYKCDIWSCGILLYLMLTGYLPFSAADRSEYRRVVRETNLEFPPELFDGISEDAICLIRWMLAKSPDNRPSACEVLKHRWFRVMCSDSGNSWIDRHWGRAATMMRHTTSRHQGDGLTALMDYAKKSCLSRIILNLVALHIPFRAIRMAPKIFAELDTDNDGTLSEEELRRGLERIGVPPSEIPSLIDALDTDADHGVSYLELVAPLLESGTEEFQQTVWNAFRQFDLNNDGIVTRDELRQMLEGGGLSATRFGLPLTEHDTVESILNELDTNKDGSIQFDEFLQYLTDREGLLFPS</sequence>
<dbReference type="AlphaFoldDB" id="A0A0G4EVP7"/>
<comment type="catalytic activity">
    <reaction evidence="13">
        <text>L-seryl-[protein] + ATP = O-phospho-L-seryl-[protein] + ADP + H(+)</text>
        <dbReference type="Rhea" id="RHEA:17989"/>
        <dbReference type="Rhea" id="RHEA-COMP:9863"/>
        <dbReference type="Rhea" id="RHEA-COMP:11604"/>
        <dbReference type="ChEBI" id="CHEBI:15378"/>
        <dbReference type="ChEBI" id="CHEBI:29999"/>
        <dbReference type="ChEBI" id="CHEBI:30616"/>
        <dbReference type="ChEBI" id="CHEBI:83421"/>
        <dbReference type="ChEBI" id="CHEBI:456216"/>
        <dbReference type="EC" id="2.7.11.1"/>
    </reaction>
</comment>
<name>A0A0G4EVP7_VITBC</name>
<evidence type="ECO:0000256" key="6">
    <source>
        <dbReference type="ARBA" id="ARBA00022737"/>
    </source>
</evidence>
<feature type="compositionally biased region" description="Basic and acidic residues" evidence="14">
    <location>
        <begin position="192"/>
        <end position="201"/>
    </location>
</feature>
<feature type="domain" description="EF-hand" evidence="16">
    <location>
        <begin position="800"/>
        <end position="835"/>
    </location>
</feature>
<keyword evidence="9" id="KW-0106">Calcium</keyword>
<dbReference type="InterPro" id="IPR002048">
    <property type="entry name" value="EF_hand_dom"/>
</dbReference>
<dbReference type="SMART" id="SM00054">
    <property type="entry name" value="EFh"/>
    <property type="match status" value="4"/>
</dbReference>
<keyword evidence="5" id="KW-0479">Metal-binding</keyword>
<dbReference type="Pfam" id="PF13499">
    <property type="entry name" value="EF-hand_7"/>
    <property type="match status" value="2"/>
</dbReference>
<evidence type="ECO:0000256" key="3">
    <source>
        <dbReference type="ARBA" id="ARBA00022527"/>
    </source>
</evidence>
<evidence type="ECO:0000256" key="8">
    <source>
        <dbReference type="ARBA" id="ARBA00022777"/>
    </source>
</evidence>
<dbReference type="Gene3D" id="1.10.238.10">
    <property type="entry name" value="EF-hand"/>
    <property type="match status" value="1"/>
</dbReference>
<dbReference type="CDD" id="cd00051">
    <property type="entry name" value="EFh"/>
    <property type="match status" value="1"/>
</dbReference>
<keyword evidence="4" id="KW-0808">Transferase</keyword>
<feature type="domain" description="Protein kinase" evidence="15">
    <location>
        <begin position="476"/>
        <end position="738"/>
    </location>
</feature>
<evidence type="ECO:0000256" key="14">
    <source>
        <dbReference type="SAM" id="MobiDB-lite"/>
    </source>
</evidence>
<dbReference type="PANTHER" id="PTHR24349">
    <property type="entry name" value="SERINE/THREONINE-PROTEIN KINASE"/>
    <property type="match status" value="1"/>
</dbReference>
<dbReference type="GO" id="GO:0004674">
    <property type="term" value="F:protein serine/threonine kinase activity"/>
    <property type="evidence" value="ECO:0007669"/>
    <property type="project" value="UniProtKB-KW"/>
</dbReference>
<keyword evidence="7" id="KW-0547">Nucleotide-binding</keyword>
<keyword evidence="10" id="KW-0067">ATP-binding</keyword>
<keyword evidence="6" id="KW-0677">Repeat</keyword>
<keyword evidence="3" id="KW-0723">Serine/threonine-protein kinase</keyword>
<dbReference type="InterPro" id="IPR008271">
    <property type="entry name" value="Ser/Thr_kinase_AS"/>
</dbReference>
<dbReference type="PhylomeDB" id="A0A0G4EVP7"/>
<evidence type="ECO:0000256" key="9">
    <source>
        <dbReference type="ARBA" id="ARBA00022837"/>
    </source>
</evidence>
<feature type="region of interest" description="Disordered" evidence="14">
    <location>
        <begin position="246"/>
        <end position="318"/>
    </location>
</feature>
<evidence type="ECO:0000313" key="17">
    <source>
        <dbReference type="EMBL" id="CEM02722.1"/>
    </source>
</evidence>
<evidence type="ECO:0000256" key="4">
    <source>
        <dbReference type="ARBA" id="ARBA00022679"/>
    </source>
</evidence>
<dbReference type="InterPro" id="IPR018247">
    <property type="entry name" value="EF_Hand_1_Ca_BS"/>
</dbReference>
<evidence type="ECO:0000256" key="5">
    <source>
        <dbReference type="ARBA" id="ARBA00022723"/>
    </source>
</evidence>
<evidence type="ECO:0000256" key="10">
    <source>
        <dbReference type="ARBA" id="ARBA00022840"/>
    </source>
</evidence>
<dbReference type="InterPro" id="IPR011009">
    <property type="entry name" value="Kinase-like_dom_sf"/>
</dbReference>
<dbReference type="InterPro" id="IPR011992">
    <property type="entry name" value="EF-hand-dom_pair"/>
</dbReference>
<dbReference type="PROSITE" id="PS00018">
    <property type="entry name" value="EF_HAND_1"/>
    <property type="match status" value="3"/>
</dbReference>
<dbReference type="InterPro" id="IPR050205">
    <property type="entry name" value="CDPK_Ser/Thr_kinases"/>
</dbReference>
<feature type="region of interest" description="Disordered" evidence="14">
    <location>
        <begin position="108"/>
        <end position="229"/>
    </location>
</feature>
<feature type="domain" description="EF-hand" evidence="16">
    <location>
        <begin position="914"/>
        <end position="949"/>
    </location>
</feature>
<reference evidence="17 18" key="1">
    <citation type="submission" date="2014-11" db="EMBL/GenBank/DDBJ databases">
        <authorList>
            <person name="Zhu J."/>
            <person name="Qi W."/>
            <person name="Song R."/>
        </authorList>
    </citation>
    <scope>NUCLEOTIDE SEQUENCE [LARGE SCALE GENOMIC DNA]</scope>
</reference>
<feature type="compositionally biased region" description="Polar residues" evidence="14">
    <location>
        <begin position="118"/>
        <end position="138"/>
    </location>
</feature>
<evidence type="ECO:0000256" key="7">
    <source>
        <dbReference type="ARBA" id="ARBA00022741"/>
    </source>
</evidence>
<dbReference type="GO" id="GO:0005524">
    <property type="term" value="F:ATP binding"/>
    <property type="evidence" value="ECO:0007669"/>
    <property type="project" value="UniProtKB-KW"/>
</dbReference>
<dbReference type="InParanoid" id="A0A0G4EVP7"/>
<protein>
    <recommendedName>
        <fullName evidence="2">non-specific serine/threonine protein kinase</fullName>
        <ecNumber evidence="2">2.7.11.1</ecNumber>
    </recommendedName>
</protein>
<dbReference type="VEuPathDB" id="CryptoDB:Vbra_20960"/>
<dbReference type="Proteomes" id="UP000041254">
    <property type="component" value="Unassembled WGS sequence"/>
</dbReference>
<gene>
    <name evidence="17" type="ORF">Vbra_20960</name>
</gene>